<keyword evidence="1" id="KW-0472">Membrane</keyword>
<proteinExistence type="predicted"/>
<keyword evidence="1" id="KW-0812">Transmembrane</keyword>
<evidence type="ECO:0000256" key="1">
    <source>
        <dbReference type="SAM" id="Phobius"/>
    </source>
</evidence>
<reference evidence="2 3" key="1">
    <citation type="submission" date="2019-07" db="EMBL/GenBank/DDBJ databases">
        <title>Microbispora hainanensis DSM 45428.</title>
        <authorList>
            <person name="Thawai C."/>
        </authorList>
    </citation>
    <scope>NUCLEOTIDE SEQUENCE [LARGE SCALE GENOMIC DNA]</scope>
    <source>
        <strain evidence="2 3">DSM 45428</strain>
    </source>
</reference>
<gene>
    <name evidence="2" type="ORF">FLX08_33260</name>
</gene>
<feature type="transmembrane region" description="Helical" evidence="1">
    <location>
        <begin position="135"/>
        <end position="157"/>
    </location>
</feature>
<dbReference type="Proteomes" id="UP000316541">
    <property type="component" value="Unassembled WGS sequence"/>
</dbReference>
<comment type="caution">
    <text evidence="2">The sequence shown here is derived from an EMBL/GenBank/DDBJ whole genome shotgun (WGS) entry which is preliminary data.</text>
</comment>
<evidence type="ECO:0000313" key="3">
    <source>
        <dbReference type="Proteomes" id="UP000316541"/>
    </source>
</evidence>
<evidence type="ECO:0000313" key="2">
    <source>
        <dbReference type="EMBL" id="TQS15231.1"/>
    </source>
</evidence>
<accession>A0A544YEN3</accession>
<name>A0A544YEN3_9ACTN</name>
<keyword evidence="1" id="KW-1133">Transmembrane helix</keyword>
<protein>
    <submittedName>
        <fullName evidence="2">Uncharacterized protein</fullName>
    </submittedName>
</protein>
<dbReference type="AlphaFoldDB" id="A0A544YEN3"/>
<sequence length="160" mass="16813">MRRTTRAWLILCGLLVAVAGVWEVGMAISATPRRISSDGSALTVTLNPTLKPAIYVSDASPDPRCRVENGSGRNVRLTRPAASYRPLATGDTKWRLVYEIRPPKTGSYTVACSGDDTVFGVGAAPSSGARDVVTAAVALLVLLAVFGAPALLVAAFITRK</sequence>
<dbReference type="EMBL" id="VIRM01000057">
    <property type="protein sequence ID" value="TQS15231.1"/>
    <property type="molecule type" value="Genomic_DNA"/>
</dbReference>
<organism evidence="2 3">
    <name type="scientific">Microbispora hainanensis</name>
    <dbReference type="NCBI Taxonomy" id="568844"/>
    <lineage>
        <taxon>Bacteria</taxon>
        <taxon>Bacillati</taxon>
        <taxon>Actinomycetota</taxon>
        <taxon>Actinomycetes</taxon>
        <taxon>Streptosporangiales</taxon>
        <taxon>Streptosporangiaceae</taxon>
        <taxon>Microbispora</taxon>
    </lineage>
</organism>